<protein>
    <recommendedName>
        <fullName evidence="2">RGS domain-containing protein</fullName>
    </recommendedName>
</protein>
<dbReference type="Gene3D" id="1.10.167.10">
    <property type="entry name" value="Regulator of G-protein Signalling 4, domain 2"/>
    <property type="match status" value="1"/>
</dbReference>
<dbReference type="InterPro" id="IPR044926">
    <property type="entry name" value="RGS_subdomain_2"/>
</dbReference>
<dbReference type="Pfam" id="PF00615">
    <property type="entry name" value="RGS"/>
    <property type="match status" value="1"/>
</dbReference>
<name>A0A1Y1VN65_9FUNG</name>
<feature type="compositionally biased region" description="Low complexity" evidence="1">
    <location>
        <begin position="341"/>
        <end position="360"/>
    </location>
</feature>
<dbReference type="AlphaFoldDB" id="A0A1Y1VN65"/>
<dbReference type="EMBL" id="MCFH01000001">
    <property type="protein sequence ID" value="ORX60864.1"/>
    <property type="molecule type" value="Genomic_DNA"/>
</dbReference>
<gene>
    <name evidence="3" type="ORF">BCR36DRAFT_340808</name>
</gene>
<dbReference type="STRING" id="1754191.A0A1Y1VN65"/>
<feature type="region of interest" description="Disordered" evidence="1">
    <location>
        <begin position="340"/>
        <end position="360"/>
    </location>
</feature>
<dbReference type="InterPro" id="IPR016137">
    <property type="entry name" value="RGS"/>
</dbReference>
<evidence type="ECO:0000313" key="3">
    <source>
        <dbReference type="EMBL" id="ORX60864.1"/>
    </source>
</evidence>
<keyword evidence="4" id="KW-1185">Reference proteome</keyword>
<evidence type="ECO:0000256" key="1">
    <source>
        <dbReference type="SAM" id="MobiDB-lite"/>
    </source>
</evidence>
<sequence>MKTAVEGQYNRRTSSSKRKSSKGIFDDLVLYEARDCISRQKLISHFGVDCAIRTGAGSRLKVENIYGGSHADVSTRRRKSDSSIHHWTQDLNSPLLNDNYNSPNLNENINSNYSTSSSSSYNMTHKRHNDSLDRIVQPVMVQKLYDFFGNDAAIDIPFEEIEKNGIGYLIQSNVPLAYFLEYLLKHDNPEILFFFMDVIKFEETIYPDNNSALEASQNILTNYLCINSPLECKVSTKTRCHCIKAIKAGQRRCFKASKQELLPVLERQFDDFKNSKKYAELKNNFAHLNAYPESNRLELIQELLSVTNRKYPIETAETKQRVSRNKAVLFKVQEFCRNKLSNNTQQNNSNNNNRQSKSYK</sequence>
<reference evidence="3 4" key="2">
    <citation type="submission" date="2016-08" db="EMBL/GenBank/DDBJ databases">
        <title>Pervasive Adenine N6-methylation of Active Genes in Fungi.</title>
        <authorList>
            <consortium name="DOE Joint Genome Institute"/>
            <person name="Mondo S.J."/>
            <person name="Dannebaum R.O."/>
            <person name="Kuo R.C."/>
            <person name="Labutti K."/>
            <person name="Haridas S."/>
            <person name="Kuo A."/>
            <person name="Salamov A."/>
            <person name="Ahrendt S.R."/>
            <person name="Lipzen A."/>
            <person name="Sullivan W."/>
            <person name="Andreopoulos W.B."/>
            <person name="Clum A."/>
            <person name="Lindquist E."/>
            <person name="Daum C."/>
            <person name="Ramamoorthy G.K."/>
            <person name="Gryganskyi A."/>
            <person name="Culley D."/>
            <person name="Magnuson J.K."/>
            <person name="James T.Y."/>
            <person name="O'Malley M.A."/>
            <person name="Stajich J.E."/>
            <person name="Spatafora J.W."/>
            <person name="Visel A."/>
            <person name="Grigoriev I.V."/>
        </authorList>
    </citation>
    <scope>NUCLEOTIDE SEQUENCE [LARGE SCALE GENOMIC DNA]</scope>
    <source>
        <strain evidence="4">finn</strain>
    </source>
</reference>
<feature type="domain" description="RGS" evidence="2">
    <location>
        <begin position="165"/>
        <end position="282"/>
    </location>
</feature>
<reference evidence="3 4" key="1">
    <citation type="submission" date="2016-08" db="EMBL/GenBank/DDBJ databases">
        <title>Genomes of anaerobic fungi encode conserved fungal cellulosomes for biomass hydrolysis.</title>
        <authorList>
            <consortium name="DOE Joint Genome Institute"/>
            <person name="Haitjema C.H."/>
            <person name="Gilmore S.P."/>
            <person name="Henske J.K."/>
            <person name="Solomon K.V."/>
            <person name="De Groot R."/>
            <person name="Kuo A."/>
            <person name="Mondo S.J."/>
            <person name="Salamov A.A."/>
            <person name="Labutti K."/>
            <person name="Zhao Z."/>
            <person name="Chiniquy J."/>
            <person name="Barry K."/>
            <person name="Brewer H.M."/>
            <person name="Purvine S.O."/>
            <person name="Wright A.T."/>
            <person name="Boxma B."/>
            <person name="Van Alen T."/>
            <person name="Hackstein J.H."/>
            <person name="Baker S.E."/>
            <person name="Grigoriev I.V."/>
            <person name="O'Malley M.A."/>
        </authorList>
    </citation>
    <scope>NUCLEOTIDE SEQUENCE [LARGE SCALE GENOMIC DNA]</scope>
    <source>
        <strain evidence="4">finn</strain>
    </source>
</reference>
<evidence type="ECO:0000259" key="2">
    <source>
        <dbReference type="SMART" id="SM00315"/>
    </source>
</evidence>
<dbReference type="SMART" id="SM00315">
    <property type="entry name" value="RGS"/>
    <property type="match status" value="1"/>
</dbReference>
<accession>A0A1Y1VN65</accession>
<dbReference type="Proteomes" id="UP000193719">
    <property type="component" value="Unassembled WGS sequence"/>
</dbReference>
<dbReference type="InterPro" id="IPR036305">
    <property type="entry name" value="RGS_sf"/>
</dbReference>
<organism evidence="3 4">
    <name type="scientific">Piromyces finnis</name>
    <dbReference type="NCBI Taxonomy" id="1754191"/>
    <lineage>
        <taxon>Eukaryota</taxon>
        <taxon>Fungi</taxon>
        <taxon>Fungi incertae sedis</taxon>
        <taxon>Chytridiomycota</taxon>
        <taxon>Chytridiomycota incertae sedis</taxon>
        <taxon>Neocallimastigomycetes</taxon>
        <taxon>Neocallimastigales</taxon>
        <taxon>Neocallimastigaceae</taxon>
        <taxon>Piromyces</taxon>
    </lineage>
</organism>
<dbReference type="SUPFAM" id="SSF48097">
    <property type="entry name" value="Regulator of G-protein signaling, RGS"/>
    <property type="match status" value="1"/>
</dbReference>
<evidence type="ECO:0000313" key="4">
    <source>
        <dbReference type="Proteomes" id="UP000193719"/>
    </source>
</evidence>
<proteinExistence type="predicted"/>
<dbReference type="OrthoDB" id="196547at2759"/>
<comment type="caution">
    <text evidence="3">The sequence shown here is derived from an EMBL/GenBank/DDBJ whole genome shotgun (WGS) entry which is preliminary data.</text>
</comment>